<proteinExistence type="predicted"/>
<accession>A0A380RWC8</accession>
<dbReference type="AlphaFoldDB" id="A0A380RWC8"/>
<reference evidence="2 3" key="1">
    <citation type="submission" date="2017-08" db="EMBL/GenBank/DDBJ databases">
        <authorList>
            <person name="de Groot N.N."/>
        </authorList>
    </citation>
    <scope>NUCLEOTIDE SEQUENCE [LARGE SCALE GENOMIC DNA]</scope>
    <source>
        <strain evidence="2 3">HM2</strain>
    </source>
</reference>
<evidence type="ECO:0000313" key="3">
    <source>
        <dbReference type="Proteomes" id="UP000255423"/>
    </source>
</evidence>
<dbReference type="Gene3D" id="2.40.160.60">
    <property type="entry name" value="Outer membrane protein transport protein (OMPP1/FadL/TodX)"/>
    <property type="match status" value="1"/>
</dbReference>
<dbReference type="EMBL" id="UHJL01000001">
    <property type="protein sequence ID" value="SUQ19182.1"/>
    <property type="molecule type" value="Genomic_DNA"/>
</dbReference>
<feature type="signal peptide" evidence="1">
    <location>
        <begin position="1"/>
        <end position="19"/>
    </location>
</feature>
<protein>
    <submittedName>
        <fullName evidence="2">Uncharacterized protein</fullName>
    </submittedName>
</protein>
<dbReference type="Proteomes" id="UP000255423">
    <property type="component" value="Unassembled WGS sequence"/>
</dbReference>
<evidence type="ECO:0000313" key="2">
    <source>
        <dbReference type="EMBL" id="SUQ19182.1"/>
    </source>
</evidence>
<gene>
    <name evidence="2" type="ORF">SAMN05661053_0410</name>
</gene>
<name>A0A380RWC8_FIBSU</name>
<feature type="chain" id="PRO_5016870933" evidence="1">
    <location>
        <begin position="20"/>
        <end position="423"/>
    </location>
</feature>
<evidence type="ECO:0000256" key="1">
    <source>
        <dbReference type="SAM" id="SignalP"/>
    </source>
</evidence>
<organism evidence="2 3">
    <name type="scientific">Fibrobacter succinogenes</name>
    <name type="common">Bacteroides succinogenes</name>
    <dbReference type="NCBI Taxonomy" id="833"/>
    <lineage>
        <taxon>Bacteria</taxon>
        <taxon>Pseudomonadati</taxon>
        <taxon>Fibrobacterota</taxon>
        <taxon>Fibrobacteria</taxon>
        <taxon>Fibrobacterales</taxon>
        <taxon>Fibrobacteraceae</taxon>
        <taxon>Fibrobacter</taxon>
    </lineage>
</organism>
<keyword evidence="1" id="KW-0732">Signal</keyword>
<dbReference type="RefSeq" id="WP_109571904.1">
    <property type="nucleotide sequence ID" value="NZ_UHJL01000001.1"/>
</dbReference>
<sequence>MNKLTILAILACAFGIVSAKSPTHFSLRAESMGGAHVAVVDDKEALHYNYAGLSQINRLGNFEKRPEQGYYPRNWIGDMRLTFGGAGDIFKFLTTYSDVKDVQDLFRAAQNDADRITADHPMPSSRTGAILDSLIANPKYVKTINSYDHKTMEARVKFDAELAFHNFGAAFWMNGSVAPYVDAGIILPYVVVDTFIIDAVAQMGGAYEIIPNQLSVGLGGKIVKRHKTNMVTVGLANYSSIVDTLKDQAGDATDNFFDSKTFSFGIDLGVLYQFNREIRFGASLRDIYFKQLAGETLIPNFTIGANYSPKFMNSNTGFGRKFNVAVDFADMFNDDRNYKFFTHLNFGFELEQTLAAIPGLNNEIRFITLRLAGGFRGGYPSAGVGLEILRFFTVEAATWGEERGYYTGQDENRIYMVQASIGF</sequence>